<reference evidence="2 3" key="1">
    <citation type="submission" date="2020-07" db="EMBL/GenBank/DDBJ databases">
        <title>Electron transfer.</title>
        <authorList>
            <person name="Huang L."/>
            <person name="Liu X."/>
            <person name="Zhou S."/>
        </authorList>
    </citation>
    <scope>NUCLEOTIDE SEQUENCE [LARGE SCALE GENOMIC DNA]</scope>
    <source>
        <strain evidence="2 3">Lx1</strain>
    </source>
</reference>
<protein>
    <submittedName>
        <fullName evidence="2">Uncharacterized protein</fullName>
    </submittedName>
</protein>
<sequence>MNDDIQRSMHIAQDEIMSTKRRALRELESKSEVKEHKPLTLFHVVLIGVYLGLYAFILIQIIKGCNVDLKTATNFFNKYLK</sequence>
<accession>A0A7D6VN97</accession>
<keyword evidence="1" id="KW-0812">Transmembrane</keyword>
<dbReference type="KEGG" id="cint:HZF06_11975"/>
<keyword evidence="1" id="KW-1133">Transmembrane helix</keyword>
<organism evidence="2 3">
    <name type="scientific">Clostridium intestinale</name>
    <dbReference type="NCBI Taxonomy" id="36845"/>
    <lineage>
        <taxon>Bacteria</taxon>
        <taxon>Bacillati</taxon>
        <taxon>Bacillota</taxon>
        <taxon>Clostridia</taxon>
        <taxon>Eubacteriales</taxon>
        <taxon>Clostridiaceae</taxon>
        <taxon>Clostridium</taxon>
    </lineage>
</organism>
<keyword evidence="1" id="KW-0472">Membrane</keyword>
<name>A0A7D6VN97_9CLOT</name>
<evidence type="ECO:0000313" key="3">
    <source>
        <dbReference type="Proteomes" id="UP000512286"/>
    </source>
</evidence>
<gene>
    <name evidence="2" type="ORF">HZF06_11975</name>
</gene>
<dbReference type="EMBL" id="CP059378">
    <property type="protein sequence ID" value="QLY77829.1"/>
    <property type="molecule type" value="Genomic_DNA"/>
</dbReference>
<dbReference type="Proteomes" id="UP000512286">
    <property type="component" value="Chromosome"/>
</dbReference>
<evidence type="ECO:0000313" key="2">
    <source>
        <dbReference type="EMBL" id="QLY77829.1"/>
    </source>
</evidence>
<feature type="transmembrane region" description="Helical" evidence="1">
    <location>
        <begin position="39"/>
        <end position="62"/>
    </location>
</feature>
<evidence type="ECO:0000256" key="1">
    <source>
        <dbReference type="SAM" id="Phobius"/>
    </source>
</evidence>
<dbReference type="RefSeq" id="WP_181600323.1">
    <property type="nucleotide sequence ID" value="NZ_CP059378.1"/>
</dbReference>
<proteinExistence type="predicted"/>
<dbReference type="AlphaFoldDB" id="A0A7D6VN97"/>